<accession>E5Y5L2</accession>
<dbReference type="InterPro" id="IPR038444">
    <property type="entry name" value="DUF465_sf"/>
</dbReference>
<proteinExistence type="predicted"/>
<dbReference type="eggNOG" id="ENOG503394W">
    <property type="taxonomic scope" value="Bacteria"/>
</dbReference>
<dbReference type="STRING" id="563192.HMPREF0179_01475"/>
<reference evidence="1 2" key="1">
    <citation type="submission" date="2010-10" db="EMBL/GenBank/DDBJ databases">
        <authorList>
            <consortium name="The Broad Institute Genome Sequencing Platform"/>
            <person name="Ward D."/>
            <person name="Earl A."/>
            <person name="Feldgarden M."/>
            <person name="Young S.K."/>
            <person name="Gargeya S."/>
            <person name="Zeng Q."/>
            <person name="Alvarado L."/>
            <person name="Berlin A."/>
            <person name="Bochicchio J."/>
            <person name="Chapman S.B."/>
            <person name="Chen Z."/>
            <person name="Freedman E."/>
            <person name="Gellesch M."/>
            <person name="Goldberg J."/>
            <person name="Griggs A."/>
            <person name="Gujja S."/>
            <person name="Heilman E."/>
            <person name="Heiman D."/>
            <person name="Howarth C."/>
            <person name="Mehta T."/>
            <person name="Neiman D."/>
            <person name="Pearson M."/>
            <person name="Roberts A."/>
            <person name="Saif S."/>
            <person name="Shea T."/>
            <person name="Shenoy N."/>
            <person name="Sisk P."/>
            <person name="Stolte C."/>
            <person name="Sykes S."/>
            <person name="White J."/>
            <person name="Yandava C."/>
            <person name="Allen-Vercoe E."/>
            <person name="Sibley C."/>
            <person name="Ambrose C.E."/>
            <person name="Strauss J."/>
            <person name="Daigneault M."/>
            <person name="Haas B."/>
            <person name="Nusbaum C."/>
            <person name="Birren B."/>
        </authorList>
    </citation>
    <scope>NUCLEOTIDE SEQUENCE [LARGE SCALE GENOMIC DNA]</scope>
    <source>
        <strain evidence="1 2">3_1_6</strain>
    </source>
</reference>
<dbReference type="Gene3D" id="6.10.280.50">
    <property type="match status" value="1"/>
</dbReference>
<dbReference type="OrthoDB" id="5471937at2"/>
<reference evidence="1 2" key="2">
    <citation type="submission" date="2013-04" db="EMBL/GenBank/DDBJ databases">
        <title>The Genome Sequence of Bilophila wadsworthia 3_1_6.</title>
        <authorList>
            <consortium name="The Broad Institute Genomics Platform"/>
            <person name="Earl A."/>
            <person name="Ward D."/>
            <person name="Feldgarden M."/>
            <person name="Gevers D."/>
            <person name="Sibley C."/>
            <person name="Strauss J."/>
            <person name="Allen-Vercoe E."/>
            <person name="Walker B."/>
            <person name="Young S."/>
            <person name="Zeng Q."/>
            <person name="Gargeya S."/>
            <person name="Fitzgerald M."/>
            <person name="Haas B."/>
            <person name="Abouelleil A."/>
            <person name="Allen A.W."/>
            <person name="Alvarado L."/>
            <person name="Arachchi H.M."/>
            <person name="Berlin A.M."/>
            <person name="Chapman S.B."/>
            <person name="Gainer-Dewar J."/>
            <person name="Goldberg J."/>
            <person name="Griggs A."/>
            <person name="Gujja S."/>
            <person name="Hansen M."/>
            <person name="Howarth C."/>
            <person name="Imamovic A."/>
            <person name="Ireland A."/>
            <person name="Larimer J."/>
            <person name="McCowan C."/>
            <person name="Murphy C."/>
            <person name="Pearson M."/>
            <person name="Poon T.W."/>
            <person name="Priest M."/>
            <person name="Roberts A."/>
            <person name="Saif S."/>
            <person name="Shea T."/>
            <person name="Sisk P."/>
            <person name="Sykes S."/>
            <person name="Wortman J."/>
            <person name="Nusbaum C."/>
            <person name="Birren B."/>
        </authorList>
    </citation>
    <scope>NUCLEOTIDE SEQUENCE [LARGE SCALE GENOMIC DNA]</scope>
    <source>
        <strain evidence="1 2">3_1_6</strain>
    </source>
</reference>
<dbReference type="GeneID" id="78086597"/>
<dbReference type="AlphaFoldDB" id="E5Y5L2"/>
<evidence type="ECO:0008006" key="3">
    <source>
        <dbReference type="Google" id="ProtNLM"/>
    </source>
</evidence>
<sequence>MEQRELLLLEKYAAVNPELKELWEDHILYEKQVEKLEAKAYRTPTEEQTLKQLKKQKLEGKTRLHAILDGYNEQEGN</sequence>
<dbReference type="Pfam" id="PF04325">
    <property type="entry name" value="DUF465"/>
    <property type="match status" value="1"/>
</dbReference>
<dbReference type="RefSeq" id="WP_005026702.1">
    <property type="nucleotide sequence ID" value="NZ_KE150238.1"/>
</dbReference>
<dbReference type="HOGENOM" id="CLU_165482_1_0_7"/>
<keyword evidence="2" id="KW-1185">Reference proteome</keyword>
<dbReference type="Proteomes" id="UP000006034">
    <property type="component" value="Unassembled WGS sequence"/>
</dbReference>
<comment type="caution">
    <text evidence="1">The sequence shown here is derived from an EMBL/GenBank/DDBJ whole genome shotgun (WGS) entry which is preliminary data.</text>
</comment>
<evidence type="ECO:0000313" key="2">
    <source>
        <dbReference type="Proteomes" id="UP000006034"/>
    </source>
</evidence>
<dbReference type="InterPro" id="IPR007420">
    <property type="entry name" value="DUF465"/>
</dbReference>
<organism evidence="1 2">
    <name type="scientific">Bilophila wadsworthia (strain 3_1_6)</name>
    <dbReference type="NCBI Taxonomy" id="563192"/>
    <lineage>
        <taxon>Bacteria</taxon>
        <taxon>Pseudomonadati</taxon>
        <taxon>Thermodesulfobacteriota</taxon>
        <taxon>Desulfovibrionia</taxon>
        <taxon>Desulfovibrionales</taxon>
        <taxon>Desulfovibrionaceae</taxon>
        <taxon>Bilophila</taxon>
    </lineage>
</organism>
<protein>
    <recommendedName>
        <fullName evidence="3">DUF465 domain-containing protein</fullName>
    </recommendedName>
</protein>
<gene>
    <name evidence="1" type="ORF">HMPREF0179_01475</name>
</gene>
<evidence type="ECO:0000313" key="1">
    <source>
        <dbReference type="EMBL" id="EFV44737.1"/>
    </source>
</evidence>
<name>E5Y5L2_BILW3</name>
<dbReference type="EMBL" id="ADCP02000001">
    <property type="protein sequence ID" value="EFV44737.1"/>
    <property type="molecule type" value="Genomic_DNA"/>
</dbReference>